<keyword evidence="5" id="KW-1185">Reference proteome</keyword>
<accession>A0A021W0H5</accession>
<dbReference type="InterPro" id="IPR000182">
    <property type="entry name" value="GNAT_dom"/>
</dbReference>
<protein>
    <submittedName>
        <fullName evidence="4">GCN5 family acetyltransferase</fullName>
    </submittedName>
</protein>
<dbReference type="Pfam" id="PF00583">
    <property type="entry name" value="Acetyltransf_1"/>
    <property type="match status" value="1"/>
</dbReference>
<dbReference type="Gene3D" id="3.40.630.30">
    <property type="match status" value="1"/>
</dbReference>
<name>A0A021W0H5_9CELL</name>
<keyword evidence="2" id="KW-0012">Acyltransferase</keyword>
<gene>
    <name evidence="4" type="ORF">N866_03915</name>
</gene>
<dbReference type="PIRSF" id="PIRSF028520">
    <property type="entry name" value="UCP028520"/>
    <property type="match status" value="1"/>
</dbReference>
<organism evidence="4 5">
    <name type="scientific">Actinotalea ferrariae CF5-4</name>
    <dbReference type="NCBI Taxonomy" id="948458"/>
    <lineage>
        <taxon>Bacteria</taxon>
        <taxon>Bacillati</taxon>
        <taxon>Actinomycetota</taxon>
        <taxon>Actinomycetes</taxon>
        <taxon>Micrococcales</taxon>
        <taxon>Cellulomonadaceae</taxon>
        <taxon>Actinotalea</taxon>
    </lineage>
</organism>
<dbReference type="GO" id="GO:0016747">
    <property type="term" value="F:acyltransferase activity, transferring groups other than amino-acyl groups"/>
    <property type="evidence" value="ECO:0007669"/>
    <property type="project" value="InterPro"/>
</dbReference>
<dbReference type="PROSITE" id="PS51186">
    <property type="entry name" value="GNAT"/>
    <property type="match status" value="1"/>
</dbReference>
<feature type="domain" description="N-acetyltransferase" evidence="3">
    <location>
        <begin position="3"/>
        <end position="165"/>
    </location>
</feature>
<dbReference type="SUPFAM" id="SSF55729">
    <property type="entry name" value="Acyl-CoA N-acyltransferases (Nat)"/>
    <property type="match status" value="1"/>
</dbReference>
<dbReference type="PANTHER" id="PTHR43877">
    <property type="entry name" value="AMINOALKYLPHOSPHONATE N-ACETYLTRANSFERASE-RELATED-RELATED"/>
    <property type="match status" value="1"/>
</dbReference>
<reference evidence="4 5" key="1">
    <citation type="submission" date="2014-01" db="EMBL/GenBank/DDBJ databases">
        <title>Actinotalea ferrariae CF5-4.</title>
        <authorList>
            <person name="Chen F."/>
            <person name="Li Y."/>
            <person name="Wang G."/>
        </authorList>
    </citation>
    <scope>NUCLEOTIDE SEQUENCE [LARGE SCALE GENOMIC DNA]</scope>
    <source>
        <strain evidence="4 5">CF5-4</strain>
    </source>
</reference>
<dbReference type="AlphaFoldDB" id="A0A021W0H5"/>
<evidence type="ECO:0000259" key="3">
    <source>
        <dbReference type="PROSITE" id="PS51186"/>
    </source>
</evidence>
<dbReference type="InterPro" id="IPR050832">
    <property type="entry name" value="Bact_Acetyltransf"/>
</dbReference>
<dbReference type="InterPro" id="IPR016890">
    <property type="entry name" value="UCP028520"/>
</dbReference>
<proteinExistence type="predicted"/>
<dbReference type="PANTHER" id="PTHR43877:SF2">
    <property type="entry name" value="AMINOALKYLPHOSPHONATE N-ACETYLTRANSFERASE-RELATED"/>
    <property type="match status" value="1"/>
</dbReference>
<evidence type="ECO:0000256" key="1">
    <source>
        <dbReference type="ARBA" id="ARBA00022679"/>
    </source>
</evidence>
<dbReference type="CDD" id="cd04301">
    <property type="entry name" value="NAT_SF"/>
    <property type="match status" value="1"/>
</dbReference>
<evidence type="ECO:0000313" key="5">
    <source>
        <dbReference type="Proteomes" id="UP000019753"/>
    </source>
</evidence>
<dbReference type="InterPro" id="IPR016181">
    <property type="entry name" value="Acyl_CoA_acyltransferase"/>
</dbReference>
<comment type="caution">
    <text evidence="4">The sequence shown here is derived from an EMBL/GenBank/DDBJ whole genome shotgun (WGS) entry which is preliminary data.</text>
</comment>
<evidence type="ECO:0000256" key="2">
    <source>
        <dbReference type="ARBA" id="ARBA00023315"/>
    </source>
</evidence>
<keyword evidence="1 4" id="KW-0808">Transferase</keyword>
<dbReference type="Proteomes" id="UP000019753">
    <property type="component" value="Unassembled WGS sequence"/>
</dbReference>
<sequence>MGVVIRDLRDDDLPVLAALNDAAVPAVNALGLDGLAAHVPRCAVALVADDVTGPAGFLLALAPGAAYASENYRWFSAHRPGSLYVDRIVVAPTAHGRGLGRALYAATAGRADALGLAEVTCEVNLEPPNPGSLRFHRRLGFEQVGTQRTTGGTVEVALLAAQAAVLSGHPPTALRG</sequence>
<evidence type="ECO:0000313" key="4">
    <source>
        <dbReference type="EMBL" id="EYR64832.1"/>
    </source>
</evidence>
<dbReference type="EMBL" id="AXCW01000015">
    <property type="protein sequence ID" value="EYR64832.1"/>
    <property type="molecule type" value="Genomic_DNA"/>
</dbReference>